<dbReference type="VEuPathDB" id="GiardiaDB:GL50581_4186"/>
<keyword evidence="2 3" id="KW-0175">Coiled coil</keyword>
<proteinExistence type="inferred from homology"/>
<dbReference type="VEuPathDB" id="GiardiaDB:GL50803_0013210"/>
<reference evidence="5" key="1">
    <citation type="submission" date="2012-02" db="EMBL/GenBank/DDBJ databases">
        <title>Genome sequencing of Giardia lamblia Genotypes A2 and B isolates (DH and GS) and comparative analysis with the genomes of Genotypes A1 and E (WB and Pig).</title>
        <authorList>
            <person name="Adam R."/>
            <person name="Dahlstrom E."/>
            <person name="Martens C."/>
            <person name="Bruno D."/>
            <person name="Barbian K."/>
            <person name="Porcella S.F."/>
            <person name="Nash T."/>
        </authorList>
    </citation>
    <scope>NUCLEOTIDE SEQUENCE</scope>
    <source>
        <strain evidence="5">DH</strain>
    </source>
</reference>
<evidence type="ECO:0000256" key="3">
    <source>
        <dbReference type="SAM" id="Coils"/>
    </source>
</evidence>
<organism evidence="4 5">
    <name type="scientific">Giardia intestinalis</name>
    <name type="common">Giardia lamblia</name>
    <dbReference type="NCBI Taxonomy" id="5741"/>
    <lineage>
        <taxon>Eukaryota</taxon>
        <taxon>Metamonada</taxon>
        <taxon>Diplomonadida</taxon>
        <taxon>Hexamitidae</taxon>
        <taxon>Giardiinae</taxon>
        <taxon>Giardia</taxon>
    </lineage>
</organism>
<evidence type="ECO:0000256" key="2">
    <source>
        <dbReference type="ARBA" id="ARBA00023054"/>
    </source>
</evidence>
<protein>
    <submittedName>
        <fullName evidence="4">Uncharacterized protein</fullName>
    </submittedName>
</protein>
<feature type="coiled-coil region" evidence="3">
    <location>
        <begin position="327"/>
        <end position="385"/>
    </location>
</feature>
<evidence type="ECO:0000256" key="1">
    <source>
        <dbReference type="ARBA" id="ARBA00009291"/>
    </source>
</evidence>
<accession>V6TQD9</accession>
<reference evidence="4 5" key="2">
    <citation type="journal article" date="2013" name="Genome Biol. Evol.">
        <title>Genome sequencing of Giardia lamblia genotypes A2 and B isolates (DH and GS) and comparative analysis with the genomes of genotypes A1 and E (WB and Pig).</title>
        <authorList>
            <person name="Adam R.D."/>
            <person name="Dahlstrom E.W."/>
            <person name="Martens C.A."/>
            <person name="Bruno D.P."/>
            <person name="Barbian K.D."/>
            <person name="Ricklefs S.M."/>
            <person name="Hernandez M.M."/>
            <person name="Narla N.P."/>
            <person name="Patel R.B."/>
            <person name="Porcella S.F."/>
            <person name="Nash T.E."/>
        </authorList>
    </citation>
    <scope>NUCLEOTIDE SEQUENCE [LARGE SCALE GENOMIC DNA]</scope>
    <source>
        <strain evidence="4 5">DH</strain>
    </source>
</reference>
<dbReference type="VEuPathDB" id="GiardiaDB:QR46_1273"/>
<gene>
    <name evidence="4" type="ORF">DHA2_13210</name>
</gene>
<dbReference type="AlphaFoldDB" id="V6TQD9"/>
<dbReference type="Pfam" id="PF11559">
    <property type="entry name" value="ADIP"/>
    <property type="match status" value="1"/>
</dbReference>
<comment type="caution">
    <text evidence="4">The sequence shown here is derived from an EMBL/GenBank/DDBJ whole genome shotgun (WGS) entry which is preliminary data.</text>
</comment>
<dbReference type="EMBL" id="AHGT01000005">
    <property type="protein sequence ID" value="ESU39225.1"/>
    <property type="molecule type" value="Genomic_DNA"/>
</dbReference>
<dbReference type="InterPro" id="IPR021622">
    <property type="entry name" value="Afadin/alpha-actinin-bd"/>
</dbReference>
<dbReference type="Proteomes" id="UP000018320">
    <property type="component" value="Unassembled WGS sequence"/>
</dbReference>
<feature type="coiled-coil region" evidence="3">
    <location>
        <begin position="134"/>
        <end position="189"/>
    </location>
</feature>
<evidence type="ECO:0000313" key="4">
    <source>
        <dbReference type="EMBL" id="ESU39225.1"/>
    </source>
</evidence>
<sequence length="403" mass="45321">MTEQPNKLMDDDMTLGAYIDGIPLPDKVSHSGFCESAAAVYPCTQQLIARLGALLGPGKAGMLRLSLKMDGDDVVSTVNCVHEILKQLQRVQEDNSVLADEISRLQSNNRAKDTRLERTNDAHDKQLRELTFSLQGAKALENELRGTITNLKQELRSLTASYDDLTRRYKQLEHAKRKVICENKALTDRLRSYLGMGGGVGGLRLDNPDNSDLFNLLCPDNPKQSQQQAQGKQSIDEQSTITIQNYRNAIRQLDSELRSLHFEVLEDRGIYDKAPLQFDKPELCAKTAKSLASDIRKALRDSSKTQRTNAYEQDSSDQLVTSLRAVIQEQKTVIEQLTKAAQRALTDVSSHAQLQEELAAEKLVLEVQKRNLKTQEQDAERLKAMMQNIVFDLTEQNPKIQTQ</sequence>
<evidence type="ECO:0000313" key="5">
    <source>
        <dbReference type="Proteomes" id="UP000018320"/>
    </source>
</evidence>
<dbReference type="VEuPathDB" id="GiardiaDB:DHA2_13210"/>
<comment type="similarity">
    <text evidence="1">Belongs to the ADIP family.</text>
</comment>
<name>V6TQD9_GIAIN</name>